<evidence type="ECO:0000313" key="11">
    <source>
        <dbReference type="Proteomes" id="UP000605427"/>
    </source>
</evidence>
<evidence type="ECO:0000259" key="8">
    <source>
        <dbReference type="PROSITE" id="PS50111"/>
    </source>
</evidence>
<gene>
    <name evidence="10" type="ORF">GCM10007362_28680</name>
</gene>
<keyword evidence="7" id="KW-1133">Transmembrane helix</keyword>
<feature type="domain" description="HAMP" evidence="9">
    <location>
        <begin position="195"/>
        <end position="248"/>
    </location>
</feature>
<dbReference type="Pfam" id="PF00015">
    <property type="entry name" value="MCPsignal"/>
    <property type="match status" value="1"/>
</dbReference>
<evidence type="ECO:0000256" key="4">
    <source>
        <dbReference type="ARBA" id="ARBA00023224"/>
    </source>
</evidence>
<organism evidence="10 11">
    <name type="scientific">Saccharibacillus endophyticus</name>
    <dbReference type="NCBI Taxonomy" id="2060666"/>
    <lineage>
        <taxon>Bacteria</taxon>
        <taxon>Bacillati</taxon>
        <taxon>Bacillota</taxon>
        <taxon>Bacilli</taxon>
        <taxon>Bacillales</taxon>
        <taxon>Paenibacillaceae</taxon>
        <taxon>Saccharibacillus</taxon>
    </lineage>
</organism>
<comment type="similarity">
    <text evidence="5">Belongs to the methyl-accepting chemotaxis (MCP) protein family.</text>
</comment>
<feature type="transmembrane region" description="Helical" evidence="7">
    <location>
        <begin position="174"/>
        <end position="194"/>
    </location>
</feature>
<keyword evidence="3 7" id="KW-0472">Membrane</keyword>
<evidence type="ECO:0000313" key="10">
    <source>
        <dbReference type="EMBL" id="GGH80412.1"/>
    </source>
</evidence>
<accession>A0ABQ1ZVI5</accession>
<protein>
    <submittedName>
        <fullName evidence="10">Methyl-accepting chemotaxis sensory transducer</fullName>
    </submittedName>
</protein>
<evidence type="ECO:0000256" key="6">
    <source>
        <dbReference type="PROSITE-ProRule" id="PRU00284"/>
    </source>
</evidence>
<dbReference type="Gene3D" id="6.10.340.10">
    <property type="match status" value="1"/>
</dbReference>
<keyword evidence="4 6" id="KW-0807">Transducer</keyword>
<evidence type="ECO:0000259" key="9">
    <source>
        <dbReference type="PROSITE" id="PS50885"/>
    </source>
</evidence>
<feature type="domain" description="Methyl-accepting transducer" evidence="8">
    <location>
        <begin position="267"/>
        <end position="524"/>
    </location>
</feature>
<dbReference type="SMART" id="SM00304">
    <property type="entry name" value="HAMP"/>
    <property type="match status" value="1"/>
</dbReference>
<evidence type="ECO:0000256" key="2">
    <source>
        <dbReference type="ARBA" id="ARBA00022475"/>
    </source>
</evidence>
<comment type="caution">
    <text evidence="10">The sequence shown here is derived from an EMBL/GenBank/DDBJ whole genome shotgun (WGS) entry which is preliminary data.</text>
</comment>
<dbReference type="CDD" id="cd06225">
    <property type="entry name" value="HAMP"/>
    <property type="match status" value="1"/>
</dbReference>
<dbReference type="SUPFAM" id="SSF58104">
    <property type="entry name" value="Methyl-accepting chemotaxis protein (MCP) signaling domain"/>
    <property type="match status" value="1"/>
</dbReference>
<evidence type="ECO:0000256" key="7">
    <source>
        <dbReference type="SAM" id="Phobius"/>
    </source>
</evidence>
<reference evidence="11" key="1">
    <citation type="journal article" date="2019" name="Int. J. Syst. Evol. Microbiol.">
        <title>The Global Catalogue of Microorganisms (GCM) 10K type strain sequencing project: providing services to taxonomists for standard genome sequencing and annotation.</title>
        <authorList>
            <consortium name="The Broad Institute Genomics Platform"/>
            <consortium name="The Broad Institute Genome Sequencing Center for Infectious Disease"/>
            <person name="Wu L."/>
            <person name="Ma J."/>
        </authorList>
    </citation>
    <scope>NUCLEOTIDE SEQUENCE [LARGE SCALE GENOMIC DNA]</scope>
    <source>
        <strain evidence="11">CCM 8702</strain>
    </source>
</reference>
<name>A0ABQ1ZVI5_9BACL</name>
<dbReference type="Proteomes" id="UP000605427">
    <property type="component" value="Unassembled WGS sequence"/>
</dbReference>
<evidence type="ECO:0000256" key="3">
    <source>
        <dbReference type="ARBA" id="ARBA00023136"/>
    </source>
</evidence>
<evidence type="ECO:0000256" key="1">
    <source>
        <dbReference type="ARBA" id="ARBA00004236"/>
    </source>
</evidence>
<dbReference type="SMART" id="SM00283">
    <property type="entry name" value="MA"/>
    <property type="match status" value="1"/>
</dbReference>
<dbReference type="PROSITE" id="PS50885">
    <property type="entry name" value="HAMP"/>
    <property type="match status" value="1"/>
</dbReference>
<dbReference type="EMBL" id="BMDD01000003">
    <property type="protein sequence ID" value="GGH80412.1"/>
    <property type="molecule type" value="Genomic_DNA"/>
</dbReference>
<dbReference type="InterPro" id="IPR004089">
    <property type="entry name" value="MCPsignal_dom"/>
</dbReference>
<feature type="transmembrane region" description="Helical" evidence="7">
    <location>
        <begin position="7"/>
        <end position="27"/>
    </location>
</feature>
<dbReference type="PANTHER" id="PTHR32089:SF112">
    <property type="entry name" value="LYSOZYME-LIKE PROTEIN-RELATED"/>
    <property type="match status" value="1"/>
</dbReference>
<dbReference type="RefSeq" id="WP_172244629.1">
    <property type="nucleotide sequence ID" value="NZ_BMDD01000003.1"/>
</dbReference>
<dbReference type="PROSITE" id="PS50111">
    <property type="entry name" value="CHEMOTAXIS_TRANSDUC_2"/>
    <property type="match status" value="1"/>
</dbReference>
<sequence>MKLQGKLLLNAMISLVASLALVGYIILQLLQMNSQNQTLVPDMMNVQQLNADLGGLSQSLDSYSFSMTESNKADVTSQIETVGATLALLTNQEETSLDTEEQRYWLSSLSTKFTQLSEESLQAVNSQDSPEAKRQATRIQGIQNDAYRLDLLTKERYDVYTSELTADIELTWEIALGGAIVLLLVLGWVNASFARKLARRTRTMKDAAVRLADGDLSLNLAKSKGRDELDELNDAFAIMIDNLRGIVRSIESSGGVLDRVAGELDGQNDKMQEIVSQVATSTEELAIGSQRIAEDLGQTVETVDGMQRNFEMNLSETAQSSSATEEALRFVEHGESVMREQLRITSENRAAMSEVEQTVNELEASAKRIATMTEHVAQIAKQTTLLSLNASIEAARAGEAGKGFAVVAGEVNKLADQSDSAAREIFATVNEIAAAMTRVKGSVEQSLGLFRRQEEASATTEQSFAAISSQVRRISGSVGKLSQDMEESRRLSMQVQAAIENISAVTEQSAAGSEEITASTDEQKRSFEEIGGKVKELLQVREEMQQELARFKLDA</sequence>
<dbReference type="Gene3D" id="1.10.287.950">
    <property type="entry name" value="Methyl-accepting chemotaxis protein"/>
    <property type="match status" value="1"/>
</dbReference>
<dbReference type="Pfam" id="PF00672">
    <property type="entry name" value="HAMP"/>
    <property type="match status" value="1"/>
</dbReference>
<keyword evidence="11" id="KW-1185">Reference proteome</keyword>
<dbReference type="InterPro" id="IPR003660">
    <property type="entry name" value="HAMP_dom"/>
</dbReference>
<keyword evidence="2" id="KW-1003">Cell membrane</keyword>
<dbReference type="PANTHER" id="PTHR32089">
    <property type="entry name" value="METHYL-ACCEPTING CHEMOTAXIS PROTEIN MCPB"/>
    <property type="match status" value="1"/>
</dbReference>
<keyword evidence="7" id="KW-0812">Transmembrane</keyword>
<evidence type="ECO:0000256" key="5">
    <source>
        <dbReference type="ARBA" id="ARBA00029447"/>
    </source>
</evidence>
<comment type="subcellular location">
    <subcellularLocation>
        <location evidence="1">Cell membrane</location>
    </subcellularLocation>
</comment>
<proteinExistence type="inferred from homology"/>